<sequence length="256" mass="28711">MTQVARPLCKIRRHKDIVNNLKTSNSSPMFDVLRPLKDQLCWGLVHEPGAEKCSAKQTREETPRFPVVRLMFFVYGGTASQHSLRAPSRLPHEGEEEAQPLIDDDIRTRTWGAYAASTAGIYPCLPRDPVEAGLRNIKILQLDIQVVLFIWNRVYAEEPEGLQLASRQHLYDGFSGSGTRLLEANHAGLPGQSLGEERMLEYAPPGKVPSSLSSRRCDWARLARNPELGHHQQGTNIALVSCHRVVATLLQSPRYE</sequence>
<dbReference type="HOGENOM" id="CLU_1086596_0_0_1"/>
<evidence type="ECO:0000313" key="2">
    <source>
        <dbReference type="Proteomes" id="UP000008181"/>
    </source>
</evidence>
<keyword evidence="2" id="KW-1185">Reference proteome</keyword>
<name>G2R8K7_THETT</name>
<dbReference type="Proteomes" id="UP000008181">
    <property type="component" value="Chromosome 3"/>
</dbReference>
<protein>
    <submittedName>
        <fullName evidence="1">Uncharacterized protein</fullName>
    </submittedName>
</protein>
<dbReference type="RefSeq" id="XP_003653758.1">
    <property type="nucleotide sequence ID" value="XM_003653710.1"/>
</dbReference>
<accession>G2R8K7</accession>
<organism evidence="1 2">
    <name type="scientific">Thermothielavioides terrestris (strain ATCC 38088 / NRRL 8126)</name>
    <name type="common">Thielavia terrestris</name>
    <dbReference type="NCBI Taxonomy" id="578455"/>
    <lineage>
        <taxon>Eukaryota</taxon>
        <taxon>Fungi</taxon>
        <taxon>Dikarya</taxon>
        <taxon>Ascomycota</taxon>
        <taxon>Pezizomycotina</taxon>
        <taxon>Sordariomycetes</taxon>
        <taxon>Sordariomycetidae</taxon>
        <taxon>Sordariales</taxon>
        <taxon>Chaetomiaceae</taxon>
        <taxon>Thermothielavioides</taxon>
        <taxon>Thermothielavioides terrestris</taxon>
    </lineage>
</organism>
<dbReference type="GeneID" id="11515919"/>
<dbReference type="EMBL" id="CP003011">
    <property type="protein sequence ID" value="AEO67422.1"/>
    <property type="molecule type" value="Genomic_DNA"/>
</dbReference>
<proteinExistence type="predicted"/>
<reference evidence="1 2" key="1">
    <citation type="journal article" date="2011" name="Nat. Biotechnol.">
        <title>Comparative genomic analysis of the thermophilic biomass-degrading fungi Myceliophthora thermophila and Thielavia terrestris.</title>
        <authorList>
            <person name="Berka R.M."/>
            <person name="Grigoriev I.V."/>
            <person name="Otillar R."/>
            <person name="Salamov A."/>
            <person name="Grimwood J."/>
            <person name="Reid I."/>
            <person name="Ishmael N."/>
            <person name="John T."/>
            <person name="Darmond C."/>
            <person name="Moisan M.-C."/>
            <person name="Henrissat B."/>
            <person name="Coutinho P.M."/>
            <person name="Lombard V."/>
            <person name="Natvig D.O."/>
            <person name="Lindquist E."/>
            <person name="Schmutz J."/>
            <person name="Lucas S."/>
            <person name="Harris P."/>
            <person name="Powlowski J."/>
            <person name="Bellemare A."/>
            <person name="Taylor D."/>
            <person name="Butler G."/>
            <person name="de Vries R.P."/>
            <person name="Allijn I.E."/>
            <person name="van den Brink J."/>
            <person name="Ushinsky S."/>
            <person name="Storms R."/>
            <person name="Powell A.J."/>
            <person name="Paulsen I.T."/>
            <person name="Elbourne L.D.H."/>
            <person name="Baker S.E."/>
            <person name="Magnuson J."/>
            <person name="LaBoissiere S."/>
            <person name="Clutterbuck A.J."/>
            <person name="Martinez D."/>
            <person name="Wogulis M."/>
            <person name="de Leon A.L."/>
            <person name="Rey M.W."/>
            <person name="Tsang A."/>
        </authorList>
    </citation>
    <scope>NUCLEOTIDE SEQUENCE [LARGE SCALE GENOMIC DNA]</scope>
    <source>
        <strain evidence="2">ATCC 38088 / NRRL 8126</strain>
    </source>
</reference>
<gene>
    <name evidence="1" type="ORF">THITE_2129327</name>
</gene>
<dbReference type="AlphaFoldDB" id="G2R8K7"/>
<dbReference type="KEGG" id="ttt:THITE_2129327"/>
<evidence type="ECO:0000313" key="1">
    <source>
        <dbReference type="EMBL" id="AEO67422.1"/>
    </source>
</evidence>